<evidence type="ECO:0000313" key="3">
    <source>
        <dbReference type="EMBL" id="OOP60590.1"/>
    </source>
</evidence>
<dbReference type="EMBL" id="MWKN01000001">
    <property type="protein sequence ID" value="OOP60590.1"/>
    <property type="molecule type" value="Genomic_DNA"/>
</dbReference>
<evidence type="ECO:0000256" key="1">
    <source>
        <dbReference type="SAM" id="Phobius"/>
    </source>
</evidence>
<feature type="transmembrane region" description="Helical" evidence="1">
    <location>
        <begin position="68"/>
        <end position="88"/>
    </location>
</feature>
<reference evidence="2" key="1">
    <citation type="submission" date="2014-05" db="EMBL/GenBank/DDBJ databases">
        <title>Identification and characterization of conserved and variable regions of Lime witches' broom phytoplasma genome.</title>
        <authorList>
            <person name="Siampour M."/>
            <person name="Izadpanah K."/>
        </authorList>
    </citation>
    <scope>NUCLEOTIDE SEQUENCE</scope>
</reference>
<organism evidence="2">
    <name type="scientific">Candidatus Phytoplasma citri</name>
    <dbReference type="NCBI Taxonomy" id="180978"/>
    <lineage>
        <taxon>Bacteria</taxon>
        <taxon>Bacillati</taxon>
        <taxon>Mycoplasmatota</taxon>
        <taxon>Mollicutes</taxon>
        <taxon>Acholeplasmatales</taxon>
        <taxon>Acholeplasmataceae</taxon>
        <taxon>Candidatus Phytoplasma</taxon>
        <taxon>16SrII (Peanut WB group)</taxon>
    </lineage>
</organism>
<keyword evidence="1" id="KW-0472">Membrane</keyword>
<protein>
    <submittedName>
        <fullName evidence="2">Uncharacterized protein</fullName>
    </submittedName>
</protein>
<name>A0A077D363_9MOLU</name>
<keyword evidence="1" id="KW-1133">Transmembrane helix</keyword>
<dbReference type="Proteomes" id="UP000189722">
    <property type="component" value="Unassembled WGS sequence"/>
</dbReference>
<gene>
    <name evidence="3" type="ORF">B2G44_00040</name>
</gene>
<proteinExistence type="predicted"/>
<dbReference type="EMBL" id="KJ878820">
    <property type="protein sequence ID" value="AIL25257.1"/>
    <property type="molecule type" value="Genomic_DNA"/>
</dbReference>
<reference evidence="3 4" key="2">
    <citation type="submission" date="2017-02" db="EMBL/GenBank/DDBJ databases">
        <title>A draft genome of 'Candidatus Phytoplasma aurantifolia' the agent of the witches-broom disease of lime.</title>
        <authorList>
            <person name="Foissac X."/>
            <person name="Carle P."/>
        </authorList>
    </citation>
    <scope>NUCLEOTIDE SEQUENCE [LARGE SCALE GENOMIC DNA]</scope>
    <source>
        <strain evidence="3 4">WBDL</strain>
    </source>
</reference>
<accession>A0A077D363</accession>
<sequence length="89" mass="10763">MNNFIKFIEIVLFFWSLYGIFVNFLIPLYFIWFKNYRFYGLRDKNIPTNINHLNKTAYIHFISFIKSLLTLIVICKDFIILINSVLALF</sequence>
<keyword evidence="1" id="KW-0812">Transmembrane</keyword>
<evidence type="ECO:0000313" key="4">
    <source>
        <dbReference type="Proteomes" id="UP000189722"/>
    </source>
</evidence>
<feature type="transmembrane region" description="Helical" evidence="1">
    <location>
        <begin position="12"/>
        <end position="32"/>
    </location>
</feature>
<dbReference type="AlphaFoldDB" id="A0A077D363"/>
<evidence type="ECO:0000313" key="2">
    <source>
        <dbReference type="EMBL" id="AIL25257.1"/>
    </source>
</evidence>